<dbReference type="HOGENOM" id="CLU_2205406_0_0_9"/>
<protein>
    <submittedName>
        <fullName evidence="1">Uncharacterized protein</fullName>
    </submittedName>
</protein>
<dbReference type="OrthoDB" id="2078167at2"/>
<evidence type="ECO:0000313" key="2">
    <source>
        <dbReference type="Proteomes" id="UP000013782"/>
    </source>
</evidence>
<reference evidence="1 2" key="1">
    <citation type="submission" date="2013-02" db="EMBL/GenBank/DDBJ databases">
        <title>The Genome Sequence of Enterococcus pallens BAA-351.</title>
        <authorList>
            <consortium name="The Broad Institute Genome Sequencing Platform"/>
            <consortium name="The Broad Institute Genome Sequencing Center for Infectious Disease"/>
            <person name="Earl A.M."/>
            <person name="Gilmore M.S."/>
            <person name="Lebreton F."/>
            <person name="Walker B."/>
            <person name="Young S.K."/>
            <person name="Zeng Q."/>
            <person name="Gargeya S."/>
            <person name="Fitzgerald M."/>
            <person name="Haas B."/>
            <person name="Abouelleil A."/>
            <person name="Alvarado L."/>
            <person name="Arachchi H.M."/>
            <person name="Berlin A.M."/>
            <person name="Chapman S.B."/>
            <person name="Dewar J."/>
            <person name="Goldberg J."/>
            <person name="Griggs A."/>
            <person name="Gujja S."/>
            <person name="Hansen M."/>
            <person name="Howarth C."/>
            <person name="Imamovic A."/>
            <person name="Larimer J."/>
            <person name="McCowan C."/>
            <person name="Murphy C."/>
            <person name="Neiman D."/>
            <person name="Pearson M."/>
            <person name="Priest M."/>
            <person name="Roberts A."/>
            <person name="Saif S."/>
            <person name="Shea T."/>
            <person name="Sisk P."/>
            <person name="Sykes S."/>
            <person name="Wortman J."/>
            <person name="Nusbaum C."/>
            <person name="Birren B."/>
        </authorList>
    </citation>
    <scope>NUCLEOTIDE SEQUENCE [LARGE SCALE GENOMIC DNA]</scope>
    <source>
        <strain evidence="1 2">ATCC BAA-351</strain>
    </source>
</reference>
<evidence type="ECO:0000313" key="1">
    <source>
        <dbReference type="EMBL" id="EOH94804.1"/>
    </source>
</evidence>
<dbReference type="STRING" id="160454.RV10_GL001625"/>
<dbReference type="Proteomes" id="UP000013782">
    <property type="component" value="Unassembled WGS sequence"/>
</dbReference>
<organism evidence="1 2">
    <name type="scientific">Enterococcus pallens ATCC BAA-351</name>
    <dbReference type="NCBI Taxonomy" id="1158607"/>
    <lineage>
        <taxon>Bacteria</taxon>
        <taxon>Bacillati</taxon>
        <taxon>Bacillota</taxon>
        <taxon>Bacilli</taxon>
        <taxon>Lactobacillales</taxon>
        <taxon>Enterococcaceae</taxon>
        <taxon>Enterococcus</taxon>
    </lineage>
</organism>
<gene>
    <name evidence="1" type="ORF">UAU_01726</name>
</gene>
<dbReference type="InterPro" id="IPR057385">
    <property type="entry name" value="Tad4-like"/>
</dbReference>
<name>R2T3I0_9ENTE</name>
<dbReference type="EMBL" id="AJAQ01000014">
    <property type="protein sequence ID" value="EOH94804.1"/>
    <property type="molecule type" value="Genomic_DNA"/>
</dbReference>
<comment type="caution">
    <text evidence="1">The sequence shown here is derived from an EMBL/GenBank/DDBJ whole genome shotgun (WGS) entry which is preliminary data.</text>
</comment>
<dbReference type="RefSeq" id="WP_010756732.1">
    <property type="nucleotide sequence ID" value="NZ_ASWD01000006.1"/>
</dbReference>
<dbReference type="Pfam" id="PF25186">
    <property type="entry name" value="Tad4"/>
    <property type="match status" value="1"/>
</dbReference>
<dbReference type="AlphaFoldDB" id="R2T3I0"/>
<proteinExistence type="predicted"/>
<accession>R2T3I0</accession>
<keyword evidence="2" id="KW-1185">Reference proteome</keyword>
<sequence length="114" mass="12520">MKFKNDEAEKGWQTFVTNNQDPYGNGVVKYCERWASLMEEKIANGLSVAVAADKTQYEADKEGITGFMYGCAVNTLSHCWAHGDALKDWHNGKYSYGGKGVVNPAIFTVGSEGD</sequence>
<dbReference type="PATRIC" id="fig|1158607.3.peg.1695"/>